<accession>A0A6N2R8G1</accession>
<protein>
    <submittedName>
        <fullName evidence="3">Tyrosine-protein phosphatase</fullName>
        <ecNumber evidence="3">3.1.3.48</ecNumber>
    </submittedName>
</protein>
<feature type="domain" description="Tyrosine specific protein phosphatases" evidence="2">
    <location>
        <begin position="125"/>
        <end position="185"/>
    </location>
</feature>
<proteinExistence type="inferred from homology"/>
<dbReference type="SUPFAM" id="SSF52799">
    <property type="entry name" value="(Phosphotyrosine protein) phosphatases II"/>
    <property type="match status" value="1"/>
</dbReference>
<dbReference type="InterPro" id="IPR029021">
    <property type="entry name" value="Prot-tyrosine_phosphatase-like"/>
</dbReference>
<evidence type="ECO:0000256" key="1">
    <source>
        <dbReference type="ARBA" id="ARBA00009580"/>
    </source>
</evidence>
<name>A0A6N2R8G1_9FIRM</name>
<dbReference type="Pfam" id="PF13350">
    <property type="entry name" value="Y_phosphatase3"/>
    <property type="match status" value="1"/>
</dbReference>
<dbReference type="PROSITE" id="PS50056">
    <property type="entry name" value="TYR_PHOSPHATASE_2"/>
    <property type="match status" value="1"/>
</dbReference>
<dbReference type="InterPro" id="IPR026893">
    <property type="entry name" value="Tyr/Ser_Pase_IphP-type"/>
</dbReference>
<dbReference type="Gene3D" id="3.90.190.10">
    <property type="entry name" value="Protein tyrosine phosphatase superfamily"/>
    <property type="match status" value="1"/>
</dbReference>
<dbReference type="AlphaFoldDB" id="A0A6N2R8G1"/>
<dbReference type="InterPro" id="IPR016130">
    <property type="entry name" value="Tyr_Pase_AS"/>
</dbReference>
<evidence type="ECO:0000259" key="2">
    <source>
        <dbReference type="PROSITE" id="PS50056"/>
    </source>
</evidence>
<dbReference type="GO" id="GO:0004725">
    <property type="term" value="F:protein tyrosine phosphatase activity"/>
    <property type="evidence" value="ECO:0007669"/>
    <property type="project" value="UniProtKB-EC"/>
</dbReference>
<keyword evidence="3" id="KW-0378">Hydrolase</keyword>
<sequence>MNFNNTPVKRIRLEHAFNIRDLGGLETADGSVIRWNRLYRGDCLAFLSPDEWKKLEDFGIVSIIDLRSKSETLLMKDQVPETMQYYHCPLQKEEIDFENAAESASKAFTKSLADGYQKMLYDSPELIAGAVKTVVQCLNKGGVLFHCTAGKDRTGVLSAVLLTLLGADREDIVAEYQVSFTYNQRGVNKAAMELPDYQSMLPMLGSDAAHMEQLLHLFEELHLTSYLTEHGLPDSEITNLKDLVLERKGS</sequence>
<comment type="similarity">
    <text evidence="1">Belongs to the protein-tyrosine phosphatase family.</text>
</comment>
<dbReference type="EMBL" id="CACRSQ010000002">
    <property type="protein sequence ID" value="VYS76569.1"/>
    <property type="molecule type" value="Genomic_DNA"/>
</dbReference>
<dbReference type="PROSITE" id="PS00383">
    <property type="entry name" value="TYR_PHOSPHATASE_1"/>
    <property type="match status" value="1"/>
</dbReference>
<dbReference type="RefSeq" id="WP_006565596.1">
    <property type="nucleotide sequence ID" value="NZ_BAABZP010000001.1"/>
</dbReference>
<dbReference type="EC" id="3.1.3.48" evidence="3"/>
<dbReference type="InterPro" id="IPR000387">
    <property type="entry name" value="Tyr_Pase_dom"/>
</dbReference>
<dbReference type="PANTHER" id="PTHR31126:SF1">
    <property type="entry name" value="TYROSINE SPECIFIC PROTEIN PHOSPHATASES DOMAIN-CONTAINING PROTEIN"/>
    <property type="match status" value="1"/>
</dbReference>
<evidence type="ECO:0000313" key="3">
    <source>
        <dbReference type="EMBL" id="VYS76569.1"/>
    </source>
</evidence>
<organism evidence="3">
    <name type="scientific">Anaerostipes caccae</name>
    <dbReference type="NCBI Taxonomy" id="105841"/>
    <lineage>
        <taxon>Bacteria</taxon>
        <taxon>Bacillati</taxon>
        <taxon>Bacillota</taxon>
        <taxon>Clostridia</taxon>
        <taxon>Lachnospirales</taxon>
        <taxon>Lachnospiraceae</taxon>
        <taxon>Anaerostipes</taxon>
    </lineage>
</organism>
<dbReference type="PANTHER" id="PTHR31126">
    <property type="entry name" value="TYROSINE-PROTEIN PHOSPHATASE"/>
    <property type="match status" value="1"/>
</dbReference>
<reference evidence="3" key="1">
    <citation type="submission" date="2019-11" db="EMBL/GenBank/DDBJ databases">
        <authorList>
            <person name="Feng L."/>
        </authorList>
    </citation>
    <scope>NUCLEOTIDE SEQUENCE</scope>
    <source>
        <strain evidence="3">AcaccaeLFYP115</strain>
    </source>
</reference>
<gene>
    <name evidence="3" type="primary">iphP</name>
    <name evidence="3" type="ORF">ACLFYP115_00310</name>
</gene>